<accession>A0A432WTQ8</accession>
<proteinExistence type="predicted"/>
<reference evidence="1 2" key="1">
    <citation type="journal article" date="2011" name="Front. Microbiol.">
        <title>Genomic signatures of strain selection and enhancement in Bacillus atrophaeus var. globigii, a historical biowarfare simulant.</title>
        <authorList>
            <person name="Gibbons H.S."/>
            <person name="Broomall S.M."/>
            <person name="McNew L.A."/>
            <person name="Daligault H."/>
            <person name="Chapman C."/>
            <person name="Bruce D."/>
            <person name="Karavis M."/>
            <person name="Krepps M."/>
            <person name="McGregor P.A."/>
            <person name="Hong C."/>
            <person name="Park K.H."/>
            <person name="Akmal A."/>
            <person name="Feldman A."/>
            <person name="Lin J.S."/>
            <person name="Chang W.E."/>
            <person name="Higgs B.W."/>
            <person name="Demirev P."/>
            <person name="Lindquist J."/>
            <person name="Liem A."/>
            <person name="Fochler E."/>
            <person name="Read T.D."/>
            <person name="Tapia R."/>
            <person name="Johnson S."/>
            <person name="Bishop-Lilly K.A."/>
            <person name="Detter C."/>
            <person name="Han C."/>
            <person name="Sozhamannan S."/>
            <person name="Rosenzweig C.N."/>
            <person name="Skowronski E.W."/>
        </authorList>
    </citation>
    <scope>NUCLEOTIDE SEQUENCE [LARGE SCALE GENOMIC DNA]</scope>
    <source>
        <strain evidence="1 2">AIT1</strain>
    </source>
</reference>
<gene>
    <name evidence="1" type="ORF">CWE15_11380</name>
</gene>
<protein>
    <submittedName>
        <fullName evidence="1">DsDNA-mimic protein</fullName>
    </submittedName>
</protein>
<dbReference type="Proteomes" id="UP000286976">
    <property type="component" value="Unassembled WGS sequence"/>
</dbReference>
<keyword evidence="2" id="KW-1185">Reference proteome</keyword>
<evidence type="ECO:0000313" key="2">
    <source>
        <dbReference type="Proteomes" id="UP000286976"/>
    </source>
</evidence>
<dbReference type="OrthoDB" id="8374021at2"/>
<evidence type="ECO:0000313" key="1">
    <source>
        <dbReference type="EMBL" id="RUO37156.1"/>
    </source>
</evidence>
<name>A0A432WTQ8_9GAMM</name>
<comment type="caution">
    <text evidence="1">The sequence shown here is derived from an EMBL/GenBank/DDBJ whole genome shotgun (WGS) entry which is preliminary data.</text>
</comment>
<sequence>MSELHFTSHVERPLVLKEKVALKFHLMMCAGCYNFNTHMHDLRKVTRTYAKGSE</sequence>
<dbReference type="EMBL" id="PIPQ01000012">
    <property type="protein sequence ID" value="RUO37156.1"/>
    <property type="molecule type" value="Genomic_DNA"/>
</dbReference>
<organism evidence="1 2">
    <name type="scientific">Aliidiomarina taiwanensis</name>
    <dbReference type="NCBI Taxonomy" id="946228"/>
    <lineage>
        <taxon>Bacteria</taxon>
        <taxon>Pseudomonadati</taxon>
        <taxon>Pseudomonadota</taxon>
        <taxon>Gammaproteobacteria</taxon>
        <taxon>Alteromonadales</taxon>
        <taxon>Idiomarinaceae</taxon>
        <taxon>Aliidiomarina</taxon>
    </lineage>
</organism>
<dbReference type="AlphaFoldDB" id="A0A432WTQ8"/>